<organism evidence="11 12">
    <name type="scientific">Paramuricea clavata</name>
    <name type="common">Red gorgonian</name>
    <name type="synonym">Violescent sea-whip</name>
    <dbReference type="NCBI Taxonomy" id="317549"/>
    <lineage>
        <taxon>Eukaryota</taxon>
        <taxon>Metazoa</taxon>
        <taxon>Cnidaria</taxon>
        <taxon>Anthozoa</taxon>
        <taxon>Octocorallia</taxon>
        <taxon>Malacalcyonacea</taxon>
        <taxon>Plexauridae</taxon>
        <taxon>Paramuricea</taxon>
    </lineage>
</organism>
<dbReference type="OrthoDB" id="5985475at2759"/>
<evidence type="ECO:0000256" key="4">
    <source>
        <dbReference type="ARBA" id="ARBA00022989"/>
    </source>
</evidence>
<dbReference type="PROSITE" id="PS50262">
    <property type="entry name" value="G_PROTEIN_RECEP_F1_2"/>
    <property type="match status" value="1"/>
</dbReference>
<keyword evidence="2" id="KW-1003">Cell membrane</keyword>
<accession>A0A6S7I0F7</accession>
<keyword evidence="7 11" id="KW-0675">Receptor</keyword>
<feature type="transmembrane region" description="Helical" evidence="10">
    <location>
        <begin position="65"/>
        <end position="87"/>
    </location>
</feature>
<evidence type="ECO:0000313" key="12">
    <source>
        <dbReference type="Proteomes" id="UP001152795"/>
    </source>
</evidence>
<feature type="transmembrane region" description="Helical" evidence="10">
    <location>
        <begin position="93"/>
        <end position="124"/>
    </location>
</feature>
<feature type="transmembrane region" description="Helical" evidence="10">
    <location>
        <begin position="32"/>
        <end position="53"/>
    </location>
</feature>
<proteinExistence type="predicted"/>
<keyword evidence="5" id="KW-0297">G-protein coupled receptor</keyword>
<feature type="region of interest" description="Disordered" evidence="9">
    <location>
        <begin position="318"/>
        <end position="347"/>
    </location>
</feature>
<protein>
    <submittedName>
        <fullName evidence="11">Tyramine receptor 1</fullName>
    </submittedName>
</protein>
<evidence type="ECO:0000256" key="2">
    <source>
        <dbReference type="ARBA" id="ARBA00022475"/>
    </source>
</evidence>
<evidence type="ECO:0000256" key="7">
    <source>
        <dbReference type="ARBA" id="ARBA00023170"/>
    </source>
</evidence>
<feature type="transmembrane region" description="Helical" evidence="10">
    <location>
        <begin position="145"/>
        <end position="168"/>
    </location>
</feature>
<feature type="compositionally biased region" description="Acidic residues" evidence="9">
    <location>
        <begin position="324"/>
        <end position="335"/>
    </location>
</feature>
<keyword evidence="8" id="KW-0807">Transducer</keyword>
<evidence type="ECO:0000256" key="6">
    <source>
        <dbReference type="ARBA" id="ARBA00023136"/>
    </source>
</evidence>
<evidence type="ECO:0000256" key="10">
    <source>
        <dbReference type="SAM" id="Phobius"/>
    </source>
</evidence>
<dbReference type="InterPro" id="IPR000276">
    <property type="entry name" value="GPCR_Rhodpsn"/>
</dbReference>
<dbReference type="PANTHER" id="PTHR22752">
    <property type="entry name" value="G PROTEIN-COUPLED RECEPTOR"/>
    <property type="match status" value="1"/>
</dbReference>
<dbReference type="AlphaFoldDB" id="A0A6S7I0F7"/>
<dbReference type="GO" id="GO:0005886">
    <property type="term" value="C:plasma membrane"/>
    <property type="evidence" value="ECO:0007669"/>
    <property type="project" value="UniProtKB-SubCell"/>
</dbReference>
<sequence>MTSIQGNSSGNEMIGTSSDYGRVTVESAFRTIPLILVSIASFIGNSMVLLAIYRFKNLRTFSNMYIGSLAITDVTGSMLMPFSYITVLTNGRWLFGHAMCIINGFLLTFVASASMLTLLCFSMYRCYLVTTVQKRLSAVFLGKMVKISVIGIWVLAIIYACPPLFGGGEIKLIPSFYSCLLDFSSSKFYAEFLFVCVFTVPLIVMIIAYVRIIKFIMMHSKTIKKNSGTARRLSVTFSEASVDEANRYTVMELKRKLDLMNKGNDAQQMLQSQLTDALTQAQKEQTAEQSTSEEIPLQSLKPSTINVSFKLKSKENIASCSQEDPSDSISEEEPTSESTSDNKKTQERFKKISVSSVVQKWKNRVNKQDFLKQYRKRVSHQAHLARILLATVVTFLVCWSPFAFDAFLLGVGYTKERPKGFQLVSQWMAFSNALCNPVIYSLMNRHFKEAFKTILNEF</sequence>
<feature type="transmembrane region" description="Helical" evidence="10">
    <location>
        <begin position="384"/>
        <end position="404"/>
    </location>
</feature>
<evidence type="ECO:0000256" key="3">
    <source>
        <dbReference type="ARBA" id="ARBA00022692"/>
    </source>
</evidence>
<dbReference type="SUPFAM" id="SSF81321">
    <property type="entry name" value="Family A G protein-coupled receptor-like"/>
    <property type="match status" value="1"/>
</dbReference>
<name>A0A6S7I0F7_PARCT</name>
<comment type="subcellular location">
    <subcellularLocation>
        <location evidence="1">Cell membrane</location>
        <topology evidence="1">Multi-pass membrane protein</topology>
    </subcellularLocation>
</comment>
<evidence type="ECO:0000256" key="5">
    <source>
        <dbReference type="ARBA" id="ARBA00023040"/>
    </source>
</evidence>
<dbReference type="CDD" id="cd00637">
    <property type="entry name" value="7tm_classA_rhodopsin-like"/>
    <property type="match status" value="1"/>
</dbReference>
<evidence type="ECO:0000256" key="9">
    <source>
        <dbReference type="SAM" id="MobiDB-lite"/>
    </source>
</evidence>
<comment type="caution">
    <text evidence="11">The sequence shown here is derived from an EMBL/GenBank/DDBJ whole genome shotgun (WGS) entry which is preliminary data.</text>
</comment>
<evidence type="ECO:0000256" key="8">
    <source>
        <dbReference type="ARBA" id="ARBA00023224"/>
    </source>
</evidence>
<dbReference type="PRINTS" id="PR00237">
    <property type="entry name" value="GPCRRHODOPSN"/>
</dbReference>
<evidence type="ECO:0000313" key="11">
    <source>
        <dbReference type="EMBL" id="CAB4009220.1"/>
    </source>
</evidence>
<dbReference type="EMBL" id="CACRXK020006381">
    <property type="protein sequence ID" value="CAB4009220.1"/>
    <property type="molecule type" value="Genomic_DNA"/>
</dbReference>
<dbReference type="Gene3D" id="1.20.1070.10">
    <property type="entry name" value="Rhodopsin 7-helix transmembrane proteins"/>
    <property type="match status" value="2"/>
</dbReference>
<dbReference type="InterPro" id="IPR017452">
    <property type="entry name" value="GPCR_Rhodpsn_7TM"/>
</dbReference>
<feature type="transmembrane region" description="Helical" evidence="10">
    <location>
        <begin position="424"/>
        <end position="443"/>
    </location>
</feature>
<reference evidence="11" key="1">
    <citation type="submission" date="2020-04" db="EMBL/GenBank/DDBJ databases">
        <authorList>
            <person name="Alioto T."/>
            <person name="Alioto T."/>
            <person name="Gomez Garrido J."/>
        </authorList>
    </citation>
    <scope>NUCLEOTIDE SEQUENCE</scope>
    <source>
        <strain evidence="11">A484AB</strain>
    </source>
</reference>
<dbReference type="Pfam" id="PF00001">
    <property type="entry name" value="7tm_1"/>
    <property type="match status" value="1"/>
</dbReference>
<gene>
    <name evidence="11" type="ORF">PACLA_8A010404</name>
</gene>
<keyword evidence="6 10" id="KW-0472">Membrane</keyword>
<keyword evidence="4 10" id="KW-1133">Transmembrane helix</keyword>
<keyword evidence="12" id="KW-1185">Reference proteome</keyword>
<dbReference type="GO" id="GO:0004930">
    <property type="term" value="F:G protein-coupled receptor activity"/>
    <property type="evidence" value="ECO:0007669"/>
    <property type="project" value="UniProtKB-KW"/>
</dbReference>
<dbReference type="Proteomes" id="UP001152795">
    <property type="component" value="Unassembled WGS sequence"/>
</dbReference>
<feature type="transmembrane region" description="Helical" evidence="10">
    <location>
        <begin position="188"/>
        <end position="210"/>
    </location>
</feature>
<evidence type="ECO:0000256" key="1">
    <source>
        <dbReference type="ARBA" id="ARBA00004651"/>
    </source>
</evidence>
<keyword evidence="3 10" id="KW-0812">Transmembrane</keyword>